<organism evidence="1 2">
    <name type="scientific">Emydomyces testavorans</name>
    <dbReference type="NCBI Taxonomy" id="2070801"/>
    <lineage>
        <taxon>Eukaryota</taxon>
        <taxon>Fungi</taxon>
        <taxon>Dikarya</taxon>
        <taxon>Ascomycota</taxon>
        <taxon>Pezizomycotina</taxon>
        <taxon>Eurotiomycetes</taxon>
        <taxon>Eurotiomycetidae</taxon>
        <taxon>Onygenales</taxon>
        <taxon>Nannizziopsiaceae</taxon>
        <taxon>Emydomyces</taxon>
    </lineage>
</organism>
<evidence type="ECO:0000313" key="2">
    <source>
        <dbReference type="Proteomes" id="UP001219355"/>
    </source>
</evidence>
<protein>
    <submittedName>
        <fullName evidence="1">Uncharacterized protein</fullName>
    </submittedName>
</protein>
<dbReference type="Proteomes" id="UP001219355">
    <property type="component" value="Chromosome 2"/>
</dbReference>
<name>A0AAF0DI99_9EURO</name>
<gene>
    <name evidence="1" type="ORF">PRK78_003539</name>
</gene>
<keyword evidence="2" id="KW-1185">Reference proteome</keyword>
<evidence type="ECO:0000313" key="1">
    <source>
        <dbReference type="EMBL" id="WEW58072.1"/>
    </source>
</evidence>
<reference evidence="1" key="1">
    <citation type="submission" date="2023-03" db="EMBL/GenBank/DDBJ databases">
        <title>Emydomyces testavorans Genome Sequence.</title>
        <authorList>
            <person name="Hoyer L."/>
        </authorList>
    </citation>
    <scope>NUCLEOTIDE SEQUENCE</scope>
    <source>
        <strain evidence="1">16-2883</strain>
    </source>
</reference>
<accession>A0AAF0DI99</accession>
<dbReference type="EMBL" id="CP120628">
    <property type="protein sequence ID" value="WEW58072.1"/>
    <property type="molecule type" value="Genomic_DNA"/>
</dbReference>
<proteinExistence type="predicted"/>
<dbReference type="AlphaFoldDB" id="A0AAF0DI99"/>
<sequence>MNKLLKWTTDTPTLACGWIEHSDRNLCLHPFVTLVVIPNFKPTPTEATTIRDPVEVGAFVDGQPVTQQQETIFPPPPARQHITIARRDLMGSPLPGGRSGIATFDTSIDRLGKIARTALALEGLSPA</sequence>